<name>A0A0H4VS57_9BACT</name>
<organism evidence="2 3">
    <name type="scientific">Rufibacter radiotolerans</name>
    <dbReference type="NCBI Taxonomy" id="1379910"/>
    <lineage>
        <taxon>Bacteria</taxon>
        <taxon>Pseudomonadati</taxon>
        <taxon>Bacteroidota</taxon>
        <taxon>Cytophagia</taxon>
        <taxon>Cytophagales</taxon>
        <taxon>Hymenobacteraceae</taxon>
        <taxon>Rufibacter</taxon>
    </lineage>
</organism>
<sequence>MKPKQLLLLLLLIPVDFLSYTQITQLLRQPSDSSVMFGAFFLLALLVGNFIIIRYLIFKFKRP</sequence>
<dbReference type="RefSeq" id="WP_048921611.1">
    <property type="nucleotide sequence ID" value="NZ_CP010777.1"/>
</dbReference>
<feature type="transmembrane region" description="Helical" evidence="1">
    <location>
        <begin position="37"/>
        <end position="57"/>
    </location>
</feature>
<keyword evidence="1" id="KW-0472">Membrane</keyword>
<dbReference type="KEGG" id="ruf:TH63_14750"/>
<evidence type="ECO:0000256" key="1">
    <source>
        <dbReference type="SAM" id="Phobius"/>
    </source>
</evidence>
<reference evidence="2 3" key="1">
    <citation type="submission" date="2015-01" db="EMBL/GenBank/DDBJ databases">
        <title>Rufibacter sp./DG31D/ whole genome sequencing.</title>
        <authorList>
            <person name="Kim M.K."/>
            <person name="Srinivasan S."/>
            <person name="Lee J.-J."/>
        </authorList>
    </citation>
    <scope>NUCLEOTIDE SEQUENCE [LARGE SCALE GENOMIC DNA]</scope>
    <source>
        <strain evidence="2 3">DG31D</strain>
    </source>
</reference>
<gene>
    <name evidence="2" type="ORF">TH63_14750</name>
</gene>
<keyword evidence="3" id="KW-1185">Reference proteome</keyword>
<protein>
    <submittedName>
        <fullName evidence="2">Uncharacterized protein</fullName>
    </submittedName>
</protein>
<evidence type="ECO:0000313" key="2">
    <source>
        <dbReference type="EMBL" id="AKQ46604.1"/>
    </source>
</evidence>
<evidence type="ECO:0000313" key="3">
    <source>
        <dbReference type="Proteomes" id="UP000036458"/>
    </source>
</evidence>
<accession>A0A0H4VS57</accession>
<keyword evidence="1" id="KW-1133">Transmembrane helix</keyword>
<dbReference type="EMBL" id="CP010777">
    <property type="protein sequence ID" value="AKQ46604.1"/>
    <property type="molecule type" value="Genomic_DNA"/>
</dbReference>
<dbReference type="AlphaFoldDB" id="A0A0H4VS57"/>
<dbReference type="Proteomes" id="UP000036458">
    <property type="component" value="Chromosome"/>
</dbReference>
<proteinExistence type="predicted"/>
<dbReference type="PATRIC" id="fig|1379910.4.peg.3214"/>
<keyword evidence="1" id="KW-0812">Transmembrane</keyword>